<dbReference type="CDD" id="cd16521">
    <property type="entry name" value="RING-HC_MKRN"/>
    <property type="match status" value="1"/>
</dbReference>
<dbReference type="SUPFAM" id="SSF90229">
    <property type="entry name" value="CCCH zinc finger"/>
    <property type="match status" value="3"/>
</dbReference>
<dbReference type="GO" id="GO:0008270">
    <property type="term" value="F:zinc ion binding"/>
    <property type="evidence" value="ECO:0007669"/>
    <property type="project" value="UniProtKB-KW"/>
</dbReference>
<keyword evidence="3" id="KW-0808">Transferase</keyword>
<dbReference type="InterPro" id="IPR036286">
    <property type="entry name" value="LexA/Signal_pep-like_sf"/>
</dbReference>
<feature type="domain" description="C3H1-type" evidence="11">
    <location>
        <begin position="303"/>
        <end position="333"/>
    </location>
</feature>
<dbReference type="Gene3D" id="4.10.1000.10">
    <property type="entry name" value="Zinc finger, CCCH-type"/>
    <property type="match status" value="1"/>
</dbReference>
<dbReference type="Pfam" id="PF10502">
    <property type="entry name" value="Peptidase_S26"/>
    <property type="match status" value="1"/>
</dbReference>
<dbReference type="InterPro" id="IPR036855">
    <property type="entry name" value="Znf_CCCH_sf"/>
</dbReference>
<dbReference type="InterPro" id="IPR000571">
    <property type="entry name" value="Znf_CCCH"/>
</dbReference>
<proteinExistence type="predicted"/>
<dbReference type="AlphaFoldDB" id="A0A914IC07"/>
<dbReference type="SUPFAM" id="SSF57850">
    <property type="entry name" value="RING/U-box"/>
    <property type="match status" value="1"/>
</dbReference>
<feature type="domain" description="C3H1-type" evidence="11">
    <location>
        <begin position="52"/>
        <end position="74"/>
    </location>
</feature>
<dbReference type="PROSITE" id="PS00518">
    <property type="entry name" value="ZF_RING_1"/>
    <property type="match status" value="1"/>
</dbReference>
<keyword evidence="12" id="KW-1185">Reference proteome</keyword>
<accession>A0A914IC07</accession>
<dbReference type="Pfam" id="PF00642">
    <property type="entry name" value="zf-CCCH"/>
    <property type="match status" value="1"/>
</dbReference>
<evidence type="ECO:0000256" key="8">
    <source>
        <dbReference type="ARBA" id="ARBA00022833"/>
    </source>
</evidence>
<feature type="zinc finger region" description="C3H1-type" evidence="9">
    <location>
        <begin position="20"/>
        <end position="46"/>
    </location>
</feature>
<sequence>MRSSTSSAHSQQQRSPGAVAERPLCRYFTSNICMKGDACEFSHERNGRPDLTCRYYLAGHCAYGDHCRYDHNRPRNDDLLTGGSSAIMNSAMKTSPPIPVQQPSKNPWNVNPLGNFHQNMAQELELIGQQTGEPTNSTSSGLNAGGVNLFDIPLCPYFEVGLCIEGDFCQFLHGLACDMCGLNVLHPHNQTQRLDHHRDCLAEHEKQMEAAFAEANSADKQCGICMEQIVEKGLRFGILQNCTHCYCLECIRKWRRHTDDDIKAKTVRACPECRVHSDYVIPSKVWIDDMAEKDKLVSKFKDNTKKITCKYVVNGDVDKCPFGNKCFYKHQQPDGSIIEGKSPTQLRKSRRNDAIMFSLYDFLFDSSDSDAGDDFFNDEEYFTQKLTISFVCAKAILFYFDKFWMIKVTIYAKFKRQSFGVSVRTLNILRRKAVVGAVSVPLTFFDLVAYPIHVSGPSMEPTLLPGDIIWVKRRFGRPSVGDIFLFTCPYDPAKTYIKRVTALERQIVSNKREEAVNVSDNHLWMCSDNVASPSVLDSRHYGEVNCGLLLGKAVRIIWPPNRWKRI</sequence>
<feature type="domain" description="C3H1-type" evidence="11">
    <location>
        <begin position="149"/>
        <end position="176"/>
    </location>
</feature>
<dbReference type="SMART" id="SM00356">
    <property type="entry name" value="ZnF_C3H1"/>
    <property type="match status" value="4"/>
</dbReference>
<dbReference type="PANTHER" id="PTHR11224">
    <property type="entry name" value="MAKORIN-RELATED"/>
    <property type="match status" value="1"/>
</dbReference>
<evidence type="ECO:0000256" key="6">
    <source>
        <dbReference type="ARBA" id="ARBA00022771"/>
    </source>
</evidence>
<feature type="zinc finger region" description="C3H1-type" evidence="9">
    <location>
        <begin position="52"/>
        <end position="74"/>
    </location>
</feature>
<dbReference type="InterPro" id="IPR045072">
    <property type="entry name" value="MKRN-like"/>
</dbReference>
<dbReference type="SMART" id="SM00184">
    <property type="entry name" value="RING"/>
    <property type="match status" value="1"/>
</dbReference>
<evidence type="ECO:0000256" key="5">
    <source>
        <dbReference type="ARBA" id="ARBA00022737"/>
    </source>
</evidence>
<evidence type="ECO:0000256" key="3">
    <source>
        <dbReference type="ARBA" id="ARBA00022679"/>
    </source>
</evidence>
<dbReference type="Gene3D" id="2.10.109.10">
    <property type="entry name" value="Umud Fragment, subunit A"/>
    <property type="match status" value="1"/>
</dbReference>
<evidence type="ECO:0000256" key="4">
    <source>
        <dbReference type="ARBA" id="ARBA00022723"/>
    </source>
</evidence>
<dbReference type="FunFam" id="3.30.40.10:FF:000117">
    <property type="entry name" value="Probable E3 ubiquitin-protein ligase makorin-1"/>
    <property type="match status" value="1"/>
</dbReference>
<feature type="zinc finger region" description="C3H1-type" evidence="9">
    <location>
        <begin position="303"/>
        <end position="333"/>
    </location>
</feature>
<dbReference type="PROSITE" id="PS50103">
    <property type="entry name" value="ZF_C3H1"/>
    <property type="match status" value="4"/>
</dbReference>
<dbReference type="GO" id="GO:0004252">
    <property type="term" value="F:serine-type endopeptidase activity"/>
    <property type="evidence" value="ECO:0007669"/>
    <property type="project" value="InterPro"/>
</dbReference>
<dbReference type="PROSITE" id="PS50089">
    <property type="entry name" value="ZF_RING_2"/>
    <property type="match status" value="1"/>
</dbReference>
<dbReference type="InterPro" id="IPR019533">
    <property type="entry name" value="Peptidase_S26"/>
</dbReference>
<protein>
    <recommendedName>
        <fullName evidence="2">RING-type E3 ubiquitin transferase</fullName>
        <ecNumber evidence="2">2.3.2.27</ecNumber>
    </recommendedName>
</protein>
<name>A0A914IC07_GLORO</name>
<dbReference type="GO" id="GO:0000209">
    <property type="term" value="P:protein polyubiquitination"/>
    <property type="evidence" value="ECO:0007669"/>
    <property type="project" value="InterPro"/>
</dbReference>
<comment type="catalytic activity">
    <reaction evidence="1">
        <text>S-ubiquitinyl-[E2 ubiquitin-conjugating enzyme]-L-cysteine + [acceptor protein]-L-lysine = [E2 ubiquitin-conjugating enzyme]-L-cysteine + N(6)-ubiquitinyl-[acceptor protein]-L-lysine.</text>
        <dbReference type="EC" id="2.3.2.27"/>
    </reaction>
</comment>
<evidence type="ECO:0000256" key="7">
    <source>
        <dbReference type="ARBA" id="ARBA00022786"/>
    </source>
</evidence>
<feature type="zinc finger region" description="C3H1-type" evidence="9">
    <location>
        <begin position="149"/>
        <end position="176"/>
    </location>
</feature>
<keyword evidence="5" id="KW-0677">Repeat</keyword>
<evidence type="ECO:0000313" key="12">
    <source>
        <dbReference type="Proteomes" id="UP000887572"/>
    </source>
</evidence>
<dbReference type="GO" id="GO:0061630">
    <property type="term" value="F:ubiquitin protein ligase activity"/>
    <property type="evidence" value="ECO:0007669"/>
    <property type="project" value="UniProtKB-EC"/>
</dbReference>
<evidence type="ECO:0000259" key="10">
    <source>
        <dbReference type="PROSITE" id="PS50089"/>
    </source>
</evidence>
<evidence type="ECO:0000256" key="2">
    <source>
        <dbReference type="ARBA" id="ARBA00012483"/>
    </source>
</evidence>
<dbReference type="Gene3D" id="3.30.40.10">
    <property type="entry name" value="Zinc/RING finger domain, C3HC4 (zinc finger)"/>
    <property type="match status" value="1"/>
</dbReference>
<keyword evidence="4 9" id="KW-0479">Metal-binding</keyword>
<dbReference type="EC" id="2.3.2.27" evidence="2"/>
<dbReference type="GO" id="GO:0006465">
    <property type="term" value="P:signal peptide processing"/>
    <property type="evidence" value="ECO:0007669"/>
    <property type="project" value="InterPro"/>
</dbReference>
<evidence type="ECO:0000259" key="11">
    <source>
        <dbReference type="PROSITE" id="PS50103"/>
    </source>
</evidence>
<keyword evidence="7" id="KW-0833">Ubl conjugation pathway</keyword>
<dbReference type="InterPro" id="IPR017907">
    <property type="entry name" value="Znf_RING_CS"/>
</dbReference>
<dbReference type="CDD" id="cd06530">
    <property type="entry name" value="S26_SPase_I"/>
    <property type="match status" value="1"/>
</dbReference>
<organism evidence="12 13">
    <name type="scientific">Globodera rostochiensis</name>
    <name type="common">Golden nematode worm</name>
    <name type="synonym">Heterodera rostochiensis</name>
    <dbReference type="NCBI Taxonomy" id="31243"/>
    <lineage>
        <taxon>Eukaryota</taxon>
        <taxon>Metazoa</taxon>
        <taxon>Ecdysozoa</taxon>
        <taxon>Nematoda</taxon>
        <taxon>Chromadorea</taxon>
        <taxon>Rhabditida</taxon>
        <taxon>Tylenchina</taxon>
        <taxon>Tylenchomorpha</taxon>
        <taxon>Tylenchoidea</taxon>
        <taxon>Heteroderidae</taxon>
        <taxon>Heteroderinae</taxon>
        <taxon>Globodera</taxon>
    </lineage>
</organism>
<dbReference type="SUPFAM" id="SSF51306">
    <property type="entry name" value="LexA/Signal peptidase"/>
    <property type="match status" value="1"/>
</dbReference>
<keyword evidence="8 9" id="KW-0862">Zinc</keyword>
<dbReference type="Pfam" id="PF14608">
    <property type="entry name" value="zf-CCCH_2"/>
    <property type="match status" value="3"/>
</dbReference>
<dbReference type="InterPro" id="IPR013083">
    <property type="entry name" value="Znf_RING/FYVE/PHD"/>
</dbReference>
<feature type="domain" description="C3H1-type" evidence="11">
    <location>
        <begin position="20"/>
        <end position="46"/>
    </location>
</feature>
<reference evidence="13" key="1">
    <citation type="submission" date="2022-11" db="UniProtKB">
        <authorList>
            <consortium name="WormBaseParasite"/>
        </authorList>
    </citation>
    <scope>IDENTIFICATION</scope>
</reference>
<evidence type="ECO:0000256" key="1">
    <source>
        <dbReference type="ARBA" id="ARBA00000900"/>
    </source>
</evidence>
<dbReference type="PANTHER" id="PTHR11224:SF10">
    <property type="entry name" value="IP09428P-RELATED"/>
    <property type="match status" value="1"/>
</dbReference>
<evidence type="ECO:0000256" key="9">
    <source>
        <dbReference type="PROSITE-ProRule" id="PRU00723"/>
    </source>
</evidence>
<feature type="domain" description="RING-type" evidence="10">
    <location>
        <begin position="222"/>
        <end position="274"/>
    </location>
</feature>
<keyword evidence="6 9" id="KW-0863">Zinc-finger</keyword>
<dbReference type="Proteomes" id="UP000887572">
    <property type="component" value="Unplaced"/>
</dbReference>
<evidence type="ECO:0000313" key="13">
    <source>
        <dbReference type="WBParaSite" id="Gr19_v10_g8802.t1"/>
    </source>
</evidence>
<dbReference type="InterPro" id="IPR001841">
    <property type="entry name" value="Znf_RING"/>
</dbReference>
<dbReference type="WBParaSite" id="Gr19_v10_g8802.t1">
    <property type="protein sequence ID" value="Gr19_v10_g8802.t1"/>
    <property type="gene ID" value="Gr19_v10_g8802"/>
</dbReference>